<dbReference type="InterPro" id="IPR036213">
    <property type="entry name" value="Calpain_III_sf"/>
</dbReference>
<dbReference type="Pfam" id="PF01067">
    <property type="entry name" value="Calpain_III"/>
    <property type="match status" value="1"/>
</dbReference>
<feature type="active site" evidence="5">
    <location>
        <position position="322"/>
    </location>
</feature>
<proteinExistence type="inferred from homology"/>
<dbReference type="AlphaFoldDB" id="A0A2H3J4L1"/>
<dbReference type="SUPFAM" id="SSF54001">
    <property type="entry name" value="Cysteine proteinases"/>
    <property type="match status" value="1"/>
</dbReference>
<accession>A0A2H3J4L1</accession>
<sequence>MHEAETTYSKAAKAELHNDLDRAFRLYVKAAEDFLHKSQSCDDARLRTVCKEQAGKALERAEKIKAVKPDVTPVAKNYFSDREQQYVLRRSSFVNNIRIPLWDEELSSFDNTQPKLSLDQLRHGAEWKKLTDVPVYSSADPLRPRDIIQQIITDCSVCGSVAVCVNHHCRFGSEIVRSNLRPQSPDDSLYQSRTGIYHFRLLFNGAFRRVTVDDSLPAYPDGSLMCMSTGSKQQLWPPLVEKAYMKLMGGYDFPGSNSCIDLHALAGWIPEHICFSSARNQLERLWARIVNGTARGYCLLTLGTGDRVETDALSPIPLLPDHCYAVIDVKDDLGDRRLTVLDPWVIHSSDDDSSSGDTQVGKSPSIPFDISWDVVCNVFDGIYLSWDPGIFEKQICFHGAWKVQKGQECASHFQLRLRADLDSTAQGKQSVWILLTRHVSDTRRTSEYISLIVNSQNEPGSLKDVNAMALKGEYTNSIHTLVRTQVSQTESVLQIIAAYDGQLDDVGFTITAYSITDISWIEDIPRALYVKEVDGAFTAKTSGGNFSCSSFMDNPQYHLRVHAAGGPARSRSSMNVKTQTLITMQGPRSIPLNAAVVWSRGERITDVGLNELAVSSGPYSYGFAHAAGDLPPGDYTLIVSSFEPQQLGQFKLRVESSLAFDLTPIPQEGAGMFSKVFRDAWSAETAGGGPSFNQYKTNPAYEVQVDTPTQLKARLTLSEPAPPVSINVTIYQRKTPHAPATVVATSGPYADALAGVATPQAALQPGAYVVVPSTYHPGVQRAFRLTIYSTSPVRAAPTRQV</sequence>
<evidence type="ECO:0000256" key="5">
    <source>
        <dbReference type="PIRSR" id="PIRSR622684-1"/>
    </source>
</evidence>
<dbReference type="InterPro" id="IPR001300">
    <property type="entry name" value="Peptidase_C2_calpain_cat"/>
</dbReference>
<dbReference type="Gene3D" id="2.60.120.380">
    <property type="match status" value="2"/>
</dbReference>
<evidence type="ECO:0000256" key="2">
    <source>
        <dbReference type="ARBA" id="ARBA00022670"/>
    </source>
</evidence>
<dbReference type="InterPro" id="IPR051297">
    <property type="entry name" value="PalB/RIM13"/>
</dbReference>
<feature type="domain" description="Calpain catalytic" evidence="7">
    <location>
        <begin position="144"/>
        <end position="344"/>
    </location>
</feature>
<dbReference type="InterPro" id="IPR036181">
    <property type="entry name" value="MIT_dom_sf"/>
</dbReference>
<evidence type="ECO:0000313" key="9">
    <source>
        <dbReference type="Proteomes" id="UP000218811"/>
    </source>
</evidence>
<comment type="caution">
    <text evidence="6">Lacks conserved residue(s) required for the propagation of feature annotation.</text>
</comment>
<dbReference type="STRING" id="742152.A0A2H3J4L1"/>
<dbReference type="EMBL" id="KB467887">
    <property type="protein sequence ID" value="PCH36605.1"/>
    <property type="molecule type" value="Genomic_DNA"/>
</dbReference>
<evidence type="ECO:0000256" key="1">
    <source>
        <dbReference type="ARBA" id="ARBA00010193"/>
    </source>
</evidence>
<evidence type="ECO:0000313" key="8">
    <source>
        <dbReference type="EMBL" id="PCH36605.1"/>
    </source>
</evidence>
<dbReference type="SMART" id="SM00720">
    <property type="entry name" value="calpain_III"/>
    <property type="match status" value="2"/>
</dbReference>
<dbReference type="InterPro" id="IPR022683">
    <property type="entry name" value="Calpain_III"/>
</dbReference>
<comment type="similarity">
    <text evidence="1">Belongs to the peptidase C2 family. PalB/RIM13 subfamily.</text>
</comment>
<dbReference type="SMART" id="SM00230">
    <property type="entry name" value="CysPc"/>
    <property type="match status" value="1"/>
</dbReference>
<dbReference type="Proteomes" id="UP000218811">
    <property type="component" value="Unassembled WGS sequence"/>
</dbReference>
<dbReference type="OMA" id="DSLFLNW"/>
<organism evidence="8 9">
    <name type="scientific">Wolfiporia cocos (strain MD-104)</name>
    <name type="common">Brown rot fungus</name>
    <dbReference type="NCBI Taxonomy" id="742152"/>
    <lineage>
        <taxon>Eukaryota</taxon>
        <taxon>Fungi</taxon>
        <taxon>Dikarya</taxon>
        <taxon>Basidiomycota</taxon>
        <taxon>Agaricomycotina</taxon>
        <taxon>Agaricomycetes</taxon>
        <taxon>Polyporales</taxon>
        <taxon>Phaeolaceae</taxon>
        <taxon>Wolfiporia</taxon>
    </lineage>
</organism>
<dbReference type="GO" id="GO:0006508">
    <property type="term" value="P:proteolysis"/>
    <property type="evidence" value="ECO:0007669"/>
    <property type="project" value="UniProtKB-KW"/>
</dbReference>
<dbReference type="SUPFAM" id="SSF116846">
    <property type="entry name" value="MIT domain"/>
    <property type="match status" value="1"/>
</dbReference>
<dbReference type="PANTHER" id="PTHR46143:SF1">
    <property type="entry name" value="CALPAIN-7"/>
    <property type="match status" value="1"/>
</dbReference>
<keyword evidence="9" id="KW-1185">Reference proteome</keyword>
<protein>
    <submittedName>
        <fullName evidence="8">Cysteine proteinase</fullName>
    </submittedName>
</protein>
<dbReference type="InterPro" id="IPR038765">
    <property type="entry name" value="Papain-like_cys_pep_sf"/>
</dbReference>
<dbReference type="PRINTS" id="PR00704">
    <property type="entry name" value="CALPAIN"/>
</dbReference>
<dbReference type="Pfam" id="PF00648">
    <property type="entry name" value="Peptidase_C2"/>
    <property type="match status" value="1"/>
</dbReference>
<evidence type="ECO:0000256" key="6">
    <source>
        <dbReference type="PROSITE-ProRule" id="PRU00239"/>
    </source>
</evidence>
<evidence type="ECO:0000256" key="3">
    <source>
        <dbReference type="ARBA" id="ARBA00022801"/>
    </source>
</evidence>
<dbReference type="GO" id="GO:0004198">
    <property type="term" value="F:calcium-dependent cysteine-type endopeptidase activity"/>
    <property type="evidence" value="ECO:0007669"/>
    <property type="project" value="InterPro"/>
</dbReference>
<feature type="active site" evidence="5">
    <location>
        <position position="155"/>
    </location>
</feature>
<evidence type="ECO:0000256" key="4">
    <source>
        <dbReference type="ARBA" id="ARBA00022807"/>
    </source>
</evidence>
<evidence type="ECO:0000259" key="7">
    <source>
        <dbReference type="PROSITE" id="PS50203"/>
    </source>
</evidence>
<keyword evidence="3" id="KW-0378">Hydrolase</keyword>
<keyword evidence="2" id="KW-0645">Protease</keyword>
<dbReference type="SUPFAM" id="SSF49758">
    <property type="entry name" value="Calpain large subunit, middle domain (domain III)"/>
    <property type="match status" value="2"/>
</dbReference>
<gene>
    <name evidence="8" type="ORF">WOLCODRAFT_127393</name>
</gene>
<reference evidence="8 9" key="1">
    <citation type="journal article" date="2012" name="Science">
        <title>The Paleozoic origin of enzymatic lignin decomposition reconstructed from 31 fungal genomes.</title>
        <authorList>
            <person name="Floudas D."/>
            <person name="Binder M."/>
            <person name="Riley R."/>
            <person name="Barry K."/>
            <person name="Blanchette R.A."/>
            <person name="Henrissat B."/>
            <person name="Martinez A.T."/>
            <person name="Otillar R."/>
            <person name="Spatafora J.W."/>
            <person name="Yadav J.S."/>
            <person name="Aerts A."/>
            <person name="Benoit I."/>
            <person name="Boyd A."/>
            <person name="Carlson A."/>
            <person name="Copeland A."/>
            <person name="Coutinho P.M."/>
            <person name="de Vries R.P."/>
            <person name="Ferreira P."/>
            <person name="Findley K."/>
            <person name="Foster B."/>
            <person name="Gaskell J."/>
            <person name="Glotzer D."/>
            <person name="Gorecki P."/>
            <person name="Heitman J."/>
            <person name="Hesse C."/>
            <person name="Hori C."/>
            <person name="Igarashi K."/>
            <person name="Jurgens J.A."/>
            <person name="Kallen N."/>
            <person name="Kersten P."/>
            <person name="Kohler A."/>
            <person name="Kuees U."/>
            <person name="Kumar T.K.A."/>
            <person name="Kuo A."/>
            <person name="LaButti K."/>
            <person name="Larrondo L.F."/>
            <person name="Lindquist E."/>
            <person name="Ling A."/>
            <person name="Lombard V."/>
            <person name="Lucas S."/>
            <person name="Lundell T."/>
            <person name="Martin R."/>
            <person name="McLaughlin D.J."/>
            <person name="Morgenstern I."/>
            <person name="Morin E."/>
            <person name="Murat C."/>
            <person name="Nagy L.G."/>
            <person name="Nolan M."/>
            <person name="Ohm R.A."/>
            <person name="Patyshakuliyeva A."/>
            <person name="Rokas A."/>
            <person name="Ruiz-Duenas F.J."/>
            <person name="Sabat G."/>
            <person name="Salamov A."/>
            <person name="Samejima M."/>
            <person name="Schmutz J."/>
            <person name="Slot J.C."/>
            <person name="St John F."/>
            <person name="Stenlid J."/>
            <person name="Sun H."/>
            <person name="Sun S."/>
            <person name="Syed K."/>
            <person name="Tsang A."/>
            <person name="Wiebenga A."/>
            <person name="Young D."/>
            <person name="Pisabarro A."/>
            <person name="Eastwood D.C."/>
            <person name="Martin F."/>
            <person name="Cullen D."/>
            <person name="Grigoriev I.V."/>
            <person name="Hibbett D.S."/>
        </authorList>
    </citation>
    <scope>NUCLEOTIDE SEQUENCE [LARGE SCALE GENOMIC DNA]</scope>
    <source>
        <strain evidence="8 9">MD-104</strain>
    </source>
</reference>
<dbReference type="OrthoDB" id="167576at2759"/>
<dbReference type="InterPro" id="IPR022684">
    <property type="entry name" value="Calpain_cysteine_protease"/>
</dbReference>
<dbReference type="PROSITE" id="PS50203">
    <property type="entry name" value="CALPAIN_CAT"/>
    <property type="match status" value="1"/>
</dbReference>
<dbReference type="Gene3D" id="1.20.58.80">
    <property type="entry name" value="Phosphotransferase system, lactose/cellobiose-type IIA subunit"/>
    <property type="match status" value="1"/>
</dbReference>
<dbReference type="InterPro" id="IPR022682">
    <property type="entry name" value="Calpain_domain_III"/>
</dbReference>
<name>A0A2H3J4L1_WOLCO</name>
<dbReference type="PANTHER" id="PTHR46143">
    <property type="entry name" value="CALPAIN-7"/>
    <property type="match status" value="1"/>
</dbReference>
<keyword evidence="4" id="KW-0788">Thiol protease</keyword>